<keyword evidence="3" id="KW-1003">Cell membrane</keyword>
<evidence type="ECO:0000256" key="5">
    <source>
        <dbReference type="ARBA" id="ARBA00022944"/>
    </source>
</evidence>
<comment type="caution">
    <text evidence="8">The sequence shown here is derived from an EMBL/GenBank/DDBJ whole genome shotgun (WGS) entry which is preliminary data.</text>
</comment>
<evidence type="ECO:0000256" key="6">
    <source>
        <dbReference type="ARBA" id="ARBA00023136"/>
    </source>
</evidence>
<reference evidence="8 9" key="1">
    <citation type="submission" date="2019-08" db="EMBL/GenBank/DDBJ databases">
        <title>In-depth cultivation of the pig gut microbiome towards novel bacterial diversity and tailored functional studies.</title>
        <authorList>
            <person name="Wylensek D."/>
            <person name="Hitch T.C.A."/>
            <person name="Clavel T."/>
        </authorList>
    </citation>
    <scope>NUCLEOTIDE SEQUENCE [LARGE SCALE GENOMIC DNA]</scope>
    <source>
        <strain evidence="8 9">WCA-MUC-591-APC-4B</strain>
    </source>
</reference>
<dbReference type="InterPro" id="IPR051612">
    <property type="entry name" value="Teichoic_Acid_Biosynth"/>
</dbReference>
<keyword evidence="9" id="KW-1185">Reference proteome</keyword>
<proteinExistence type="inferred from homology"/>
<keyword evidence="4 8" id="KW-0808">Transferase</keyword>
<name>A0A6N7XLJ5_9FIRM</name>
<dbReference type="RefSeq" id="WP_154554016.1">
    <property type="nucleotide sequence ID" value="NZ_VUNA01000005.1"/>
</dbReference>
<comment type="similarity">
    <text evidence="2">Belongs to the CDP-glycerol glycerophosphotransferase family.</text>
</comment>
<dbReference type="Gene3D" id="3.40.50.11820">
    <property type="match status" value="1"/>
</dbReference>
<dbReference type="Gene3D" id="3.40.50.12580">
    <property type="match status" value="1"/>
</dbReference>
<dbReference type="Proteomes" id="UP000469424">
    <property type="component" value="Unassembled WGS sequence"/>
</dbReference>
<dbReference type="GO" id="GO:0005886">
    <property type="term" value="C:plasma membrane"/>
    <property type="evidence" value="ECO:0007669"/>
    <property type="project" value="UniProtKB-SubCell"/>
</dbReference>
<dbReference type="GO" id="GO:0047355">
    <property type="term" value="F:CDP-glycerol glycerophosphotransferase activity"/>
    <property type="evidence" value="ECO:0007669"/>
    <property type="project" value="InterPro"/>
</dbReference>
<organism evidence="8 9">
    <name type="scientific">Mogibacterium kristiansenii</name>
    <dbReference type="NCBI Taxonomy" id="2606708"/>
    <lineage>
        <taxon>Bacteria</taxon>
        <taxon>Bacillati</taxon>
        <taxon>Bacillota</taxon>
        <taxon>Clostridia</taxon>
        <taxon>Peptostreptococcales</taxon>
        <taxon>Anaerovoracaceae</taxon>
        <taxon>Mogibacterium</taxon>
    </lineage>
</organism>
<dbReference type="GO" id="GO:0019350">
    <property type="term" value="P:teichoic acid biosynthetic process"/>
    <property type="evidence" value="ECO:0007669"/>
    <property type="project" value="UniProtKB-KW"/>
</dbReference>
<dbReference type="Pfam" id="PF04464">
    <property type="entry name" value="Glyphos_transf"/>
    <property type="match status" value="1"/>
</dbReference>
<evidence type="ECO:0000256" key="4">
    <source>
        <dbReference type="ARBA" id="ARBA00022679"/>
    </source>
</evidence>
<dbReference type="InterPro" id="IPR043149">
    <property type="entry name" value="TagF_N"/>
</dbReference>
<evidence type="ECO:0000313" key="8">
    <source>
        <dbReference type="EMBL" id="MST70451.1"/>
    </source>
</evidence>
<sequence length="391" mass="45913">MRYIRYCINLMTAGVFILLNRIIGIFCPVRKNKAVFISDVRAENGGNLKCVYDAMGEDYERATYFKADRRNWSSFGKFCKLVYDMTTAEVVFLEDYFRYTSYYKVREGQKICQLWHGAGAFKKFGYSRAEGNENIRIHKGYRKYTHVITSSEAINSCYAEAFGVTPDKVRATGVPRTDIFFDEEYLKETKTRLHETYPQLRGKKLILFAPTYRGLRADDASYDFNRIPLDEIYEALHEEYVWAFKWHPALYNNLANGKVRMPDFAKYPDFFLDLSEEREINDILTVTDVMITDYSSVIFDYYLTGGRVVYYPYDFDTYYNGRSFYFDYEEYLFGPVAKTPQELISAIQASAEDESEIRRKFGEKYMSACDGRATERVIQWVFEKNGSEECR</sequence>
<protein>
    <submittedName>
        <fullName evidence="8">CDP-glycerol glycerophosphotransferase family protein</fullName>
    </submittedName>
</protein>
<keyword evidence="7" id="KW-0812">Transmembrane</keyword>
<gene>
    <name evidence="8" type="ORF">FYJ65_03705</name>
</gene>
<dbReference type="InterPro" id="IPR043148">
    <property type="entry name" value="TagF_C"/>
</dbReference>
<dbReference type="SUPFAM" id="SSF53756">
    <property type="entry name" value="UDP-Glycosyltransferase/glycogen phosphorylase"/>
    <property type="match status" value="1"/>
</dbReference>
<evidence type="ECO:0000256" key="2">
    <source>
        <dbReference type="ARBA" id="ARBA00010488"/>
    </source>
</evidence>
<dbReference type="EMBL" id="VUNA01000005">
    <property type="protein sequence ID" value="MST70451.1"/>
    <property type="molecule type" value="Genomic_DNA"/>
</dbReference>
<dbReference type="PANTHER" id="PTHR37316:SF2">
    <property type="entry name" value="TEICHOIC ACID RIBITOL-PHOSPHATE POLYMERASE TARK"/>
    <property type="match status" value="1"/>
</dbReference>
<keyword evidence="7" id="KW-1133">Transmembrane helix</keyword>
<evidence type="ECO:0000256" key="1">
    <source>
        <dbReference type="ARBA" id="ARBA00004202"/>
    </source>
</evidence>
<comment type="subcellular location">
    <subcellularLocation>
        <location evidence="1">Cell membrane</location>
        <topology evidence="1">Peripheral membrane protein</topology>
    </subcellularLocation>
</comment>
<evidence type="ECO:0000256" key="7">
    <source>
        <dbReference type="SAM" id="Phobius"/>
    </source>
</evidence>
<dbReference type="AlphaFoldDB" id="A0A6N7XLJ5"/>
<evidence type="ECO:0000313" key="9">
    <source>
        <dbReference type="Proteomes" id="UP000469424"/>
    </source>
</evidence>
<keyword evidence="5" id="KW-0777">Teichoic acid biosynthesis</keyword>
<dbReference type="PANTHER" id="PTHR37316">
    <property type="entry name" value="TEICHOIC ACID GLYCEROL-PHOSPHATE PRIMASE"/>
    <property type="match status" value="1"/>
</dbReference>
<dbReference type="InterPro" id="IPR007554">
    <property type="entry name" value="Glycerophosphate_synth"/>
</dbReference>
<accession>A0A6N7XLJ5</accession>
<feature type="transmembrane region" description="Helical" evidence="7">
    <location>
        <begin position="7"/>
        <end position="26"/>
    </location>
</feature>
<evidence type="ECO:0000256" key="3">
    <source>
        <dbReference type="ARBA" id="ARBA00022475"/>
    </source>
</evidence>
<keyword evidence="6 7" id="KW-0472">Membrane</keyword>